<accession>A0A3M6XIW1</accession>
<protein>
    <submittedName>
        <fullName evidence="3">Uncharacterized protein</fullName>
    </submittedName>
</protein>
<evidence type="ECO:0000256" key="1">
    <source>
        <dbReference type="SAM" id="MobiDB-lite"/>
    </source>
</evidence>
<evidence type="ECO:0000313" key="5">
    <source>
        <dbReference type="EMBL" id="RMY32446.1"/>
    </source>
</evidence>
<dbReference type="Proteomes" id="UP000276864">
    <property type="component" value="Unassembled WGS sequence"/>
</dbReference>
<evidence type="ECO:0000313" key="9">
    <source>
        <dbReference type="Proteomes" id="UP000282582"/>
    </source>
</evidence>
<dbReference type="EMBL" id="QWIM01000632">
    <property type="protein sequence ID" value="RMY32446.1"/>
    <property type="molecule type" value="Genomic_DNA"/>
</dbReference>
<feature type="region of interest" description="Disordered" evidence="1">
    <location>
        <begin position="698"/>
        <end position="720"/>
    </location>
</feature>
<dbReference type="EMBL" id="QWIK01002111">
    <property type="protein sequence ID" value="RMX90783.1"/>
    <property type="molecule type" value="Genomic_DNA"/>
</dbReference>
<evidence type="ECO:0000313" key="7">
    <source>
        <dbReference type="Proteomes" id="UP000276864"/>
    </source>
</evidence>
<evidence type="ECO:0000313" key="2">
    <source>
        <dbReference type="EMBL" id="RMX72703.1"/>
    </source>
</evidence>
<feature type="compositionally biased region" description="Polar residues" evidence="1">
    <location>
        <begin position="540"/>
        <end position="554"/>
    </location>
</feature>
<dbReference type="Proteomes" id="UP000282582">
    <property type="component" value="Unassembled WGS sequence"/>
</dbReference>
<dbReference type="OrthoDB" id="2922289at2759"/>
<dbReference type="VEuPathDB" id="FungiDB:BTJ68_09233"/>
<dbReference type="PANTHER" id="PTHR40788:SF1">
    <property type="entry name" value="IPA PROTEIN"/>
    <property type="match status" value="1"/>
</dbReference>
<feature type="region of interest" description="Disordered" evidence="1">
    <location>
        <begin position="536"/>
        <end position="570"/>
    </location>
</feature>
<name>A0A3M6XIW1_HORWE</name>
<comment type="caution">
    <text evidence="3">The sequence shown here is derived from an EMBL/GenBank/DDBJ whole genome shotgun (WGS) entry which is preliminary data.</text>
</comment>
<gene>
    <name evidence="5" type="ORF">D0866_06607</name>
    <name evidence="4" type="ORF">D0867_00461</name>
    <name evidence="3" type="ORF">D0868_14374</name>
    <name evidence="2" type="ORF">D0869_14346</name>
</gene>
<sequence>MTTESSEMLGMEGYMNIPELQRDLQRKYKNVGSEIEAMWRAFSPKQRETAMRETVGDGKVLGNSRDPGLGGLNGFLSDWNLEDMTSTPNFFLDRLKFRVENNLHLQLFEGPNGTLGDRQLARTSAMRLRASAPKDKWVAFLDLGKDYGRWLKVNGAEGRRSMEGMAARSGLFLPAHEGQSVLWRQMTTLLHYNHLMEEILDLGSSAQVKREASAKASKDTTNALANLSVDPKPLKASISTVIAQAVEQKLVSEDYLELLRGEPVVLHQAVQKTNSSRPELVPDELGRILPLITDIYISRAFFEVISTALQVIVTWDYIVRLIHMLDGLEDKVKRPLLIQELSNVCHLEYRRAQMAFQREMSLRPGKPSDVTTSDPQLHYILRLCHTDTNHKDAVQWIQKLDDHNTQHADDRQRLSETQIFALGDLAIIVSFTHSLSSCLAMASRSTKAGLFFTGRVDKLNEELRQYKAEADFGDHLVPVDSILKPSVASKALKALDDYMVERSGTRMGLLYDGMLDECLEDIEQRYTDAKSYLQKDMKTSVPSPTGEKASTSFRAQERREKAKTRPATASTHEITPLALQEPEMPPAPSSHFKVKASTASVFDTLFGQSESRGSVSWADFVAAMAELGFSVTPKGGSIFTFSPPETMVAGSITLHRPHASDIEGWKLLWIARRLRKKYSWSAETFEVVWDMNDAPPPYDEVVEDASKSENADKPTSDVDDASTPYLSYRLVSRSAPSRRWMSLILNDESKYRILAPRTTLDQRPEVLLTDLEDNKRVATAQVRRSTTAREIRFRLEASSYPGSDNWDIALVRGFSEWCCEFSHAGRQYSWVRTHNNELGASKLTSRCFKLVHGDYALQRLKRKGKGKAATEDPTDDSMHQRVLMTYIHSPWFDLHAHEAGEIRIYRDENLAIDKGLEHAGLITALGLQQREREARAEALRQMANTSM</sequence>
<proteinExistence type="predicted"/>
<evidence type="ECO:0000313" key="3">
    <source>
        <dbReference type="EMBL" id="RMX90783.1"/>
    </source>
</evidence>
<dbReference type="Proteomes" id="UP000271337">
    <property type="component" value="Unassembled WGS sequence"/>
</dbReference>
<dbReference type="EMBL" id="QWIJ01002082">
    <property type="protein sequence ID" value="RMX72703.1"/>
    <property type="molecule type" value="Genomic_DNA"/>
</dbReference>
<dbReference type="PANTHER" id="PTHR40788">
    <property type="entry name" value="CLR5 DOMAIN-CONTAINING PROTEIN-RELATED"/>
    <property type="match status" value="1"/>
</dbReference>
<reference evidence="6 7" key="1">
    <citation type="journal article" date="2018" name="BMC Genomics">
        <title>Genomic evidence for intraspecific hybridization in a clonal and extremely halotolerant yeast.</title>
        <authorList>
            <person name="Gostincar C."/>
            <person name="Stajich J.E."/>
            <person name="Zupancic J."/>
            <person name="Zalar P."/>
            <person name="Gunde-Cimerman N."/>
        </authorList>
    </citation>
    <scope>NUCLEOTIDE SEQUENCE [LARGE SCALE GENOMIC DNA]</scope>
    <source>
        <strain evidence="5 7">EXF-6651</strain>
        <strain evidence="3 9">EXF-6654</strain>
        <strain evidence="2 8">EXF-6656</strain>
        <strain evidence="4 6">EXF-6669</strain>
    </source>
</reference>
<dbReference type="AlphaFoldDB" id="A0A3M6XIW1"/>
<dbReference type="EMBL" id="QWIL01000020">
    <property type="protein sequence ID" value="RMY25820.1"/>
    <property type="molecule type" value="Genomic_DNA"/>
</dbReference>
<feature type="compositionally biased region" description="Basic and acidic residues" evidence="1">
    <location>
        <begin position="704"/>
        <end position="716"/>
    </location>
</feature>
<evidence type="ECO:0000313" key="6">
    <source>
        <dbReference type="Proteomes" id="UP000271337"/>
    </source>
</evidence>
<organism evidence="3 9">
    <name type="scientific">Hortaea werneckii</name>
    <name type="common">Black yeast</name>
    <name type="synonym">Cladosporium werneckii</name>
    <dbReference type="NCBI Taxonomy" id="91943"/>
    <lineage>
        <taxon>Eukaryota</taxon>
        <taxon>Fungi</taxon>
        <taxon>Dikarya</taxon>
        <taxon>Ascomycota</taxon>
        <taxon>Pezizomycotina</taxon>
        <taxon>Dothideomycetes</taxon>
        <taxon>Dothideomycetidae</taxon>
        <taxon>Mycosphaerellales</taxon>
        <taxon>Teratosphaeriaceae</taxon>
        <taxon>Hortaea</taxon>
    </lineage>
</organism>
<dbReference type="Proteomes" id="UP000281245">
    <property type="component" value="Unassembled WGS sequence"/>
</dbReference>
<evidence type="ECO:0000313" key="4">
    <source>
        <dbReference type="EMBL" id="RMY25820.1"/>
    </source>
</evidence>
<evidence type="ECO:0000313" key="8">
    <source>
        <dbReference type="Proteomes" id="UP000281245"/>
    </source>
</evidence>